<feature type="region of interest" description="Disordered" evidence="1">
    <location>
        <begin position="105"/>
        <end position="155"/>
    </location>
</feature>
<gene>
    <name evidence="3" type="ORF">F8M41_024886</name>
</gene>
<keyword evidence="4" id="KW-1185">Reference proteome</keyword>
<dbReference type="InterPro" id="IPR015940">
    <property type="entry name" value="UBA"/>
</dbReference>
<dbReference type="EMBL" id="WTPW01000868">
    <property type="protein sequence ID" value="KAF0473291.1"/>
    <property type="molecule type" value="Genomic_DNA"/>
</dbReference>
<comment type="caution">
    <text evidence="3">The sequence shown here is derived from an EMBL/GenBank/DDBJ whole genome shotgun (WGS) entry which is preliminary data.</text>
</comment>
<feature type="compositionally biased region" description="Polar residues" evidence="1">
    <location>
        <begin position="117"/>
        <end position="128"/>
    </location>
</feature>
<protein>
    <recommendedName>
        <fullName evidence="2">UBA domain-containing protein</fullName>
    </recommendedName>
</protein>
<accession>A0A8H4ABR3</accession>
<dbReference type="AlphaFoldDB" id="A0A8H4ABR3"/>
<name>A0A8H4ABR3_GIGMA</name>
<evidence type="ECO:0000313" key="4">
    <source>
        <dbReference type="Proteomes" id="UP000439903"/>
    </source>
</evidence>
<dbReference type="PROSITE" id="PS50030">
    <property type="entry name" value="UBA"/>
    <property type="match status" value="1"/>
</dbReference>
<evidence type="ECO:0000259" key="2">
    <source>
        <dbReference type="PROSITE" id="PS50030"/>
    </source>
</evidence>
<dbReference type="OrthoDB" id="524326at2759"/>
<dbReference type="Proteomes" id="UP000439903">
    <property type="component" value="Unassembled WGS sequence"/>
</dbReference>
<dbReference type="SUPFAM" id="SSF46934">
    <property type="entry name" value="UBA-like"/>
    <property type="match status" value="1"/>
</dbReference>
<reference evidence="3 4" key="1">
    <citation type="journal article" date="2019" name="Environ. Microbiol.">
        <title>At the nexus of three kingdoms: the genome of the mycorrhizal fungus Gigaspora margarita provides insights into plant, endobacterial and fungal interactions.</title>
        <authorList>
            <person name="Venice F."/>
            <person name="Ghignone S."/>
            <person name="Salvioli di Fossalunga A."/>
            <person name="Amselem J."/>
            <person name="Novero M."/>
            <person name="Xianan X."/>
            <person name="Sedzielewska Toro K."/>
            <person name="Morin E."/>
            <person name="Lipzen A."/>
            <person name="Grigoriev I.V."/>
            <person name="Henrissat B."/>
            <person name="Martin F.M."/>
            <person name="Bonfante P."/>
        </authorList>
    </citation>
    <scope>NUCLEOTIDE SEQUENCE [LARGE SCALE GENOMIC DNA]</scope>
    <source>
        <strain evidence="3 4">BEG34</strain>
    </source>
</reference>
<evidence type="ECO:0000313" key="3">
    <source>
        <dbReference type="EMBL" id="KAF0473291.1"/>
    </source>
</evidence>
<feature type="domain" description="UBA" evidence="2">
    <location>
        <begin position="379"/>
        <end position="424"/>
    </location>
</feature>
<dbReference type="InterPro" id="IPR009060">
    <property type="entry name" value="UBA-like_sf"/>
</dbReference>
<feature type="region of interest" description="Disordered" evidence="1">
    <location>
        <begin position="339"/>
        <end position="384"/>
    </location>
</feature>
<organism evidence="3 4">
    <name type="scientific">Gigaspora margarita</name>
    <dbReference type="NCBI Taxonomy" id="4874"/>
    <lineage>
        <taxon>Eukaryota</taxon>
        <taxon>Fungi</taxon>
        <taxon>Fungi incertae sedis</taxon>
        <taxon>Mucoromycota</taxon>
        <taxon>Glomeromycotina</taxon>
        <taxon>Glomeromycetes</taxon>
        <taxon>Diversisporales</taxon>
        <taxon>Gigasporaceae</taxon>
        <taxon>Gigaspora</taxon>
    </lineage>
</organism>
<sequence length="425" mass="47387">MEHQNTISSIYSALENVPLILAPQYSALQPVTMPHDFTLDLPPVNKYDFNLERHIIADSERFRQENAALIQMRAQKLQALQDARIRKQKEEARKIAPGFLDTDRRLLTPMPMHTPPKRTSQQVENGNSAPIGGEVSNGNQKVLHGRSASDELPNHVVERMKLKEEGDVEESKPAKSLVYLEFEESLPSRNPSDPPNTIQNDIAILQGVIGSSVPSKSQNEVKNFVSNGLAMSPTTIGLHLGPEVSLAPSTNFNMFHISPRLRPAMPPPQQQPQPFTLGSSLPNHSNPEQFISTNLTNMRISPPNTTNVYTSPLSSMSARNISAPNLQGEMQRIYTSPSYPYERRSSNQSHIIPPTIPTRPPKEALSSSPSTSHIEEESDVDENDTNSEMIKQFINMGFSKTQAINALEKFDYDPHKATNYLLDLQ</sequence>
<dbReference type="Pfam" id="PF00627">
    <property type="entry name" value="UBA"/>
    <property type="match status" value="1"/>
</dbReference>
<dbReference type="Gene3D" id="1.10.8.10">
    <property type="entry name" value="DNA helicase RuvA subunit, C-terminal domain"/>
    <property type="match status" value="1"/>
</dbReference>
<evidence type="ECO:0000256" key="1">
    <source>
        <dbReference type="SAM" id="MobiDB-lite"/>
    </source>
</evidence>
<proteinExistence type="predicted"/>
<dbReference type="SMART" id="SM00165">
    <property type="entry name" value="UBA"/>
    <property type="match status" value="1"/>
</dbReference>